<keyword evidence="3" id="KW-1185">Reference proteome</keyword>
<name>A0A1E3LS83_9SPHN</name>
<proteinExistence type="predicted"/>
<comment type="caution">
    <text evidence="2">The sequence shown here is derived from an EMBL/GenBank/DDBJ whole genome shotgun (WGS) entry which is preliminary data.</text>
</comment>
<accession>A0A1E3LS83</accession>
<evidence type="ECO:0000313" key="2">
    <source>
        <dbReference type="EMBL" id="ODP36616.1"/>
    </source>
</evidence>
<dbReference type="RefSeq" id="WP_069321550.1">
    <property type="nucleotide sequence ID" value="NZ_MDDS01000057.1"/>
</dbReference>
<dbReference type="STRING" id="1888892.BFL28_04705"/>
<dbReference type="AlphaFoldDB" id="A0A1E3LS83"/>
<protein>
    <recommendedName>
        <fullName evidence="4">TonB C-terminal domain-containing protein</fullName>
    </recommendedName>
</protein>
<evidence type="ECO:0000256" key="1">
    <source>
        <dbReference type="SAM" id="MobiDB-lite"/>
    </source>
</evidence>
<evidence type="ECO:0008006" key="4">
    <source>
        <dbReference type="Google" id="ProtNLM"/>
    </source>
</evidence>
<gene>
    <name evidence="2" type="ORF">BFL28_04705</name>
</gene>
<dbReference type="Proteomes" id="UP000094487">
    <property type="component" value="Unassembled WGS sequence"/>
</dbReference>
<reference evidence="2 3" key="1">
    <citation type="submission" date="2016-08" db="EMBL/GenBank/DDBJ databases">
        <title>Draft genome of the agarase producing Sphingomonas sp. MCT13.</title>
        <authorList>
            <person name="D'Andrea M.M."/>
            <person name="Rossolini G.M."/>
            <person name="Thaller M.C."/>
        </authorList>
    </citation>
    <scope>NUCLEOTIDE SEQUENCE [LARGE SCALE GENOMIC DNA]</scope>
    <source>
        <strain evidence="2 3">MCT13</strain>
    </source>
</reference>
<feature type="region of interest" description="Disordered" evidence="1">
    <location>
        <begin position="111"/>
        <end position="162"/>
    </location>
</feature>
<dbReference type="OrthoDB" id="7565420at2"/>
<sequence>MSVALALLAAVPQDAPPPEATEADYDEIVVQARVGRVALIFDKAADGRLINCRVFISSGTRRIDDNACNSLPDCITSNKGEEYCGKGGIALVAVEPKAKPPAALGLGVTLKPEAPRMPAVGPAVTAQTDDDPNRLGKLAPPPKADNGPPLVTFGGPKLDDPK</sequence>
<dbReference type="SUPFAM" id="SSF74653">
    <property type="entry name" value="TolA/TonB C-terminal domain"/>
    <property type="match status" value="1"/>
</dbReference>
<evidence type="ECO:0000313" key="3">
    <source>
        <dbReference type="Proteomes" id="UP000094487"/>
    </source>
</evidence>
<organism evidence="2 3">
    <name type="scientific">Sphingomonas turrisvirgatae</name>
    <dbReference type="NCBI Taxonomy" id="1888892"/>
    <lineage>
        <taxon>Bacteria</taxon>
        <taxon>Pseudomonadati</taxon>
        <taxon>Pseudomonadota</taxon>
        <taxon>Alphaproteobacteria</taxon>
        <taxon>Sphingomonadales</taxon>
        <taxon>Sphingomonadaceae</taxon>
        <taxon>Sphingomonas</taxon>
    </lineage>
</organism>
<dbReference type="EMBL" id="MDDS01000057">
    <property type="protein sequence ID" value="ODP36616.1"/>
    <property type="molecule type" value="Genomic_DNA"/>
</dbReference>